<evidence type="ECO:0000256" key="1">
    <source>
        <dbReference type="SAM" id="MobiDB-lite"/>
    </source>
</evidence>
<sequence>MANSLLDFVISLVRDPEVAARYAANPAQAIADAHLTDVTSVDVNNLIPMVSDSLSMGGPTGAATGMPVADHGNVWASGAATAAFDAFAPHPPAAVAPQHAAIGGFDGVINQPAAHLPADAVAGPPAAAIGHPEPSPLLIGGGAPEIAFDHGGFPASDPGIWDHSVIHPDAHPHEGQPDHHGFGIDGLHG</sequence>
<dbReference type="RefSeq" id="WP_055577486.1">
    <property type="nucleotide sequence ID" value="NZ_LKTM01000079.1"/>
</dbReference>
<comment type="caution">
    <text evidence="2">The sequence shown here is derived from an EMBL/GenBank/DDBJ whole genome shotgun (WGS) entry which is preliminary data.</text>
</comment>
<feature type="region of interest" description="Disordered" evidence="1">
    <location>
        <begin position="159"/>
        <end position="189"/>
    </location>
</feature>
<dbReference type="OrthoDB" id="4732941at2"/>
<reference evidence="2 3" key="1">
    <citation type="submission" date="2015-10" db="EMBL/GenBank/DDBJ databases">
        <title>Mycobacterium gordonae draft genome assembly.</title>
        <authorList>
            <person name="Ustinova V."/>
            <person name="Smirnova T."/>
            <person name="Blagodatskikh K."/>
            <person name="Varlamov D."/>
            <person name="Larionova E."/>
            <person name="Chernousova L."/>
        </authorList>
    </citation>
    <scope>NUCLEOTIDE SEQUENCE [LARGE SCALE GENOMIC DNA]</scope>
    <source>
        <strain evidence="2 3">CTRI 14-8773</strain>
    </source>
</reference>
<evidence type="ECO:0000313" key="3">
    <source>
        <dbReference type="Proteomes" id="UP000051677"/>
    </source>
</evidence>
<organism evidence="2 3">
    <name type="scientific">Mycobacterium gordonae</name>
    <dbReference type="NCBI Taxonomy" id="1778"/>
    <lineage>
        <taxon>Bacteria</taxon>
        <taxon>Bacillati</taxon>
        <taxon>Actinomycetota</taxon>
        <taxon>Actinomycetes</taxon>
        <taxon>Mycobacteriales</taxon>
        <taxon>Mycobacteriaceae</taxon>
        <taxon>Mycobacterium</taxon>
    </lineage>
</organism>
<gene>
    <name evidence="2" type="ORF">AO501_21120</name>
</gene>
<proteinExistence type="predicted"/>
<feature type="compositionally biased region" description="Basic and acidic residues" evidence="1">
    <location>
        <begin position="164"/>
        <end position="189"/>
    </location>
</feature>
<dbReference type="STRING" id="1778.A9W97_18540"/>
<protein>
    <submittedName>
        <fullName evidence="2">Uncharacterized protein</fullName>
    </submittedName>
</protein>
<evidence type="ECO:0000313" key="2">
    <source>
        <dbReference type="EMBL" id="KQH79680.1"/>
    </source>
</evidence>
<dbReference type="InterPro" id="IPR049709">
    <property type="entry name" value="IniB-like_N"/>
</dbReference>
<name>A0A0Q2UG13_MYCGO</name>
<dbReference type="NCBIfam" id="NF038175">
    <property type="entry name" value="IniB_NTERM"/>
    <property type="match status" value="1"/>
</dbReference>
<dbReference type="Proteomes" id="UP000051677">
    <property type="component" value="Unassembled WGS sequence"/>
</dbReference>
<dbReference type="EMBL" id="LKTM01000079">
    <property type="protein sequence ID" value="KQH79680.1"/>
    <property type="molecule type" value="Genomic_DNA"/>
</dbReference>
<accession>A0A0Q2UG13</accession>
<dbReference type="NCBIfam" id="NF038176">
    <property type="entry name" value="Rv0340_fam"/>
    <property type="match status" value="1"/>
</dbReference>
<dbReference type="AlphaFoldDB" id="A0A0Q2UG13"/>